<keyword evidence="5" id="KW-0804">Transcription</keyword>
<evidence type="ECO:0000256" key="5">
    <source>
        <dbReference type="ARBA" id="ARBA00023163"/>
    </source>
</evidence>
<gene>
    <name evidence="9" type="ORF">LTR25_009851</name>
</gene>
<dbReference type="Pfam" id="PF04082">
    <property type="entry name" value="Fungal_trans"/>
    <property type="match status" value="1"/>
</dbReference>
<name>A0AAV9PTP2_9PEZI</name>
<keyword evidence="2" id="KW-0862">Zinc</keyword>
<keyword evidence="3" id="KW-0805">Transcription regulation</keyword>
<feature type="region of interest" description="Disordered" evidence="7">
    <location>
        <begin position="68"/>
        <end position="96"/>
    </location>
</feature>
<evidence type="ECO:0000256" key="1">
    <source>
        <dbReference type="ARBA" id="ARBA00022723"/>
    </source>
</evidence>
<organism evidence="9 10">
    <name type="scientific">Vermiconidia calcicola</name>
    <dbReference type="NCBI Taxonomy" id="1690605"/>
    <lineage>
        <taxon>Eukaryota</taxon>
        <taxon>Fungi</taxon>
        <taxon>Dikarya</taxon>
        <taxon>Ascomycota</taxon>
        <taxon>Pezizomycotina</taxon>
        <taxon>Dothideomycetes</taxon>
        <taxon>Dothideomycetidae</taxon>
        <taxon>Mycosphaerellales</taxon>
        <taxon>Extremaceae</taxon>
        <taxon>Vermiconidia</taxon>
    </lineage>
</organism>
<dbReference type="AlphaFoldDB" id="A0AAV9PTP2"/>
<keyword evidence="10" id="KW-1185">Reference proteome</keyword>
<dbReference type="InterPro" id="IPR051615">
    <property type="entry name" value="Transcr_Regulatory_Elem"/>
</dbReference>
<dbReference type="PANTHER" id="PTHR31313">
    <property type="entry name" value="TY1 ENHANCER ACTIVATOR"/>
    <property type="match status" value="1"/>
</dbReference>
<evidence type="ECO:0000256" key="6">
    <source>
        <dbReference type="ARBA" id="ARBA00023242"/>
    </source>
</evidence>
<evidence type="ECO:0000256" key="4">
    <source>
        <dbReference type="ARBA" id="ARBA00023125"/>
    </source>
</evidence>
<evidence type="ECO:0000313" key="9">
    <source>
        <dbReference type="EMBL" id="KAK5529114.1"/>
    </source>
</evidence>
<keyword evidence="4" id="KW-0238">DNA-binding</keyword>
<keyword evidence="1" id="KW-0479">Metal-binding</keyword>
<dbReference type="CDD" id="cd12148">
    <property type="entry name" value="fungal_TF_MHR"/>
    <property type="match status" value="1"/>
</dbReference>
<comment type="caution">
    <text evidence="9">The sequence shown here is derived from an EMBL/GenBank/DDBJ whole genome shotgun (WGS) entry which is preliminary data.</text>
</comment>
<dbReference type="GO" id="GO:0008270">
    <property type="term" value="F:zinc ion binding"/>
    <property type="evidence" value="ECO:0007669"/>
    <property type="project" value="InterPro"/>
</dbReference>
<accession>A0AAV9PTP2</accession>
<evidence type="ECO:0000256" key="7">
    <source>
        <dbReference type="SAM" id="MobiDB-lite"/>
    </source>
</evidence>
<sequence length="427" mass="46922">MAIEVLLARITELETFVTKNGLTVPSVDPQVGELMSRLRLHGVEHRFLKDVNRFSPGIFLEALSPQGSPSPLQVSHPVPISPSSNEPSARTEDLGSTTEGFPVQQAADFDDFDFPDWAVDFSMLSALGNDTWPVEEEATWIPPTSVTSGVHLPPLPHDVSLPYGLHDLPCAESFITHVDDQNDDVDIQLSDTKGSLRNSAGGDLRYCGAGSNVDLLECELPCDDAGALERQGSRMIKEAGLEQSIEQELIDHFVDLYFAWQDSSFHVVDRDAYEQHKRDYAKNPNKSGSYSEALTNIMCAFGAMYEPRKGKDLPQPAHAFFVRRAKIWLDIELSHPRVATVQAIAILSSYQGAVGNDTSGWVYSGKASILCGGNPFLNALVSGMAMRLSYDVGLHIDVEPYVRAGRLHSQDAESRKAAFWGSFVIDQ</sequence>
<dbReference type="Proteomes" id="UP001345827">
    <property type="component" value="Unassembled WGS sequence"/>
</dbReference>
<evidence type="ECO:0000313" key="10">
    <source>
        <dbReference type="Proteomes" id="UP001345827"/>
    </source>
</evidence>
<dbReference type="PANTHER" id="PTHR31313:SF77">
    <property type="entry name" value="ZN(II)2CYS6 TRANSCRIPTION FACTOR (EUROFUNG)"/>
    <property type="match status" value="1"/>
</dbReference>
<feature type="compositionally biased region" description="Polar residues" evidence="7">
    <location>
        <begin position="81"/>
        <end position="96"/>
    </location>
</feature>
<evidence type="ECO:0000259" key="8">
    <source>
        <dbReference type="Pfam" id="PF04082"/>
    </source>
</evidence>
<dbReference type="GO" id="GO:0006351">
    <property type="term" value="P:DNA-templated transcription"/>
    <property type="evidence" value="ECO:0007669"/>
    <property type="project" value="InterPro"/>
</dbReference>
<feature type="domain" description="Xylanolytic transcriptional activator regulatory" evidence="8">
    <location>
        <begin position="255"/>
        <end position="426"/>
    </location>
</feature>
<dbReference type="GO" id="GO:0003677">
    <property type="term" value="F:DNA binding"/>
    <property type="evidence" value="ECO:0007669"/>
    <property type="project" value="UniProtKB-KW"/>
</dbReference>
<protein>
    <recommendedName>
        <fullName evidence="8">Xylanolytic transcriptional activator regulatory domain-containing protein</fullName>
    </recommendedName>
</protein>
<reference evidence="9 10" key="1">
    <citation type="submission" date="2023-06" db="EMBL/GenBank/DDBJ databases">
        <title>Black Yeasts Isolated from many extreme environments.</title>
        <authorList>
            <person name="Coleine C."/>
            <person name="Stajich J.E."/>
            <person name="Selbmann L."/>
        </authorList>
    </citation>
    <scope>NUCLEOTIDE SEQUENCE [LARGE SCALE GENOMIC DNA]</scope>
    <source>
        <strain evidence="9 10">CCFEE 5887</strain>
    </source>
</reference>
<evidence type="ECO:0000256" key="2">
    <source>
        <dbReference type="ARBA" id="ARBA00022833"/>
    </source>
</evidence>
<dbReference type="InterPro" id="IPR007219">
    <property type="entry name" value="XnlR_reg_dom"/>
</dbReference>
<dbReference type="EMBL" id="JAXLQG010000023">
    <property type="protein sequence ID" value="KAK5529114.1"/>
    <property type="molecule type" value="Genomic_DNA"/>
</dbReference>
<evidence type="ECO:0000256" key="3">
    <source>
        <dbReference type="ARBA" id="ARBA00023015"/>
    </source>
</evidence>
<proteinExistence type="predicted"/>
<keyword evidence="6" id="KW-0539">Nucleus</keyword>